<evidence type="ECO:0000313" key="1">
    <source>
        <dbReference type="EMBL" id="MDR7330370.1"/>
    </source>
</evidence>
<evidence type="ECO:0000313" key="2">
    <source>
        <dbReference type="Proteomes" id="UP001180840"/>
    </source>
</evidence>
<dbReference type="EMBL" id="JAVDXZ010000001">
    <property type="protein sequence ID" value="MDR7330370.1"/>
    <property type="molecule type" value="Genomic_DNA"/>
</dbReference>
<protein>
    <recommendedName>
        <fullName evidence="3">DUF3349 domain-containing protein</fullName>
    </recommendedName>
</protein>
<organism evidence="1 2">
    <name type="scientific">Corynebacterium guangdongense</name>
    <dbReference type="NCBI Taxonomy" id="1783348"/>
    <lineage>
        <taxon>Bacteria</taxon>
        <taxon>Bacillati</taxon>
        <taxon>Actinomycetota</taxon>
        <taxon>Actinomycetes</taxon>
        <taxon>Mycobacteriales</taxon>
        <taxon>Corynebacteriaceae</taxon>
        <taxon>Corynebacterium</taxon>
    </lineage>
</organism>
<dbReference type="Proteomes" id="UP001180840">
    <property type="component" value="Unassembled WGS sequence"/>
</dbReference>
<gene>
    <name evidence="1" type="ORF">J2S39_002046</name>
</gene>
<evidence type="ECO:0008006" key="3">
    <source>
        <dbReference type="Google" id="ProtNLM"/>
    </source>
</evidence>
<comment type="caution">
    <text evidence="1">The sequence shown here is derived from an EMBL/GenBank/DDBJ whole genome shotgun (WGS) entry which is preliminary data.</text>
</comment>
<accession>A0ABU1ZZV9</accession>
<keyword evidence="2" id="KW-1185">Reference proteome</keyword>
<proteinExistence type="predicted"/>
<sequence length="120" mass="13069">MSEISTDWVWSMPTVGIPWCTCGPDPLTGLPKHPVTRPQLVQAVVDALGSLPETVTRQELMLINLRFWRFPVMTQANADALLRSVKAVTGEVPETFDVATAVAVLKHFSNTWPGEPAGDG</sequence>
<dbReference type="RefSeq" id="WP_290195993.1">
    <property type="nucleotide sequence ID" value="NZ_CP047654.1"/>
</dbReference>
<name>A0ABU1ZZV9_9CORY</name>
<reference evidence="1" key="1">
    <citation type="submission" date="2023-07" db="EMBL/GenBank/DDBJ databases">
        <title>Sequencing the genomes of 1000 actinobacteria strains.</title>
        <authorList>
            <person name="Klenk H.-P."/>
        </authorList>
    </citation>
    <scope>NUCLEOTIDE SEQUENCE</scope>
    <source>
        <strain evidence="1">DSM 107476</strain>
    </source>
</reference>